<dbReference type="AlphaFoldDB" id="A0A1M5RXF1"/>
<organism evidence="1 2">
    <name type="scientific">Tepidibacter thalassicus DSM 15285</name>
    <dbReference type="NCBI Taxonomy" id="1123350"/>
    <lineage>
        <taxon>Bacteria</taxon>
        <taxon>Bacillati</taxon>
        <taxon>Bacillota</taxon>
        <taxon>Clostridia</taxon>
        <taxon>Peptostreptococcales</taxon>
        <taxon>Peptostreptococcaceae</taxon>
        <taxon>Tepidibacter</taxon>
    </lineage>
</organism>
<dbReference type="PIRSF" id="PIRSF037263">
    <property type="entry name" value="DUF951_bac"/>
    <property type="match status" value="1"/>
</dbReference>
<evidence type="ECO:0000313" key="1">
    <source>
        <dbReference type="EMBL" id="SHH30870.1"/>
    </source>
</evidence>
<sequence>MPMKLNVGDIVELRKSHPCGGNVFEIMRCGMDFRIKCQKCNKQVWIDRVNLEKRIKKVIKKEDLQEKDS</sequence>
<dbReference type="PANTHER" id="PTHR38455">
    <property type="entry name" value="HYPOTHETICAL CYTOSOLIC PROTEIN"/>
    <property type="match status" value="1"/>
</dbReference>
<evidence type="ECO:0000313" key="2">
    <source>
        <dbReference type="Proteomes" id="UP000242520"/>
    </source>
</evidence>
<dbReference type="Proteomes" id="UP000242520">
    <property type="component" value="Unassembled WGS sequence"/>
</dbReference>
<proteinExistence type="predicted"/>
<evidence type="ECO:0008006" key="3">
    <source>
        <dbReference type="Google" id="ProtNLM"/>
    </source>
</evidence>
<name>A0A1M5RXF1_9FIRM</name>
<gene>
    <name evidence="1" type="ORF">SAMN02744040_01555</name>
</gene>
<dbReference type="Pfam" id="PF06107">
    <property type="entry name" value="DUF951"/>
    <property type="match status" value="1"/>
</dbReference>
<keyword evidence="2" id="KW-1185">Reference proteome</keyword>
<dbReference type="InterPro" id="IPR009296">
    <property type="entry name" value="DUF951"/>
</dbReference>
<dbReference type="RefSeq" id="WP_178137468.1">
    <property type="nucleotide sequence ID" value="NZ_FQXH01000015.1"/>
</dbReference>
<protein>
    <recommendedName>
        <fullName evidence="3">DUF951 domain-containing protein</fullName>
    </recommendedName>
</protein>
<dbReference type="STRING" id="1123350.SAMN02744040_01555"/>
<reference evidence="2" key="1">
    <citation type="submission" date="2016-11" db="EMBL/GenBank/DDBJ databases">
        <authorList>
            <person name="Varghese N."/>
            <person name="Submissions S."/>
        </authorList>
    </citation>
    <scope>NUCLEOTIDE SEQUENCE [LARGE SCALE GENOMIC DNA]</scope>
    <source>
        <strain evidence="2">DSM 15285</strain>
    </source>
</reference>
<accession>A0A1M5RXF1</accession>
<dbReference type="EMBL" id="FQXH01000015">
    <property type="protein sequence ID" value="SHH30870.1"/>
    <property type="molecule type" value="Genomic_DNA"/>
</dbReference>
<dbReference type="PANTHER" id="PTHR38455:SF1">
    <property type="entry name" value="DUF951 DOMAIN-CONTAINING PROTEIN"/>
    <property type="match status" value="1"/>
</dbReference>